<dbReference type="Gene3D" id="3.40.50.620">
    <property type="entry name" value="HUPs"/>
    <property type="match status" value="1"/>
</dbReference>
<keyword evidence="4" id="KW-1185">Reference proteome</keyword>
<dbReference type="CDD" id="cd00293">
    <property type="entry name" value="USP-like"/>
    <property type="match status" value="1"/>
</dbReference>
<dbReference type="InterPro" id="IPR006015">
    <property type="entry name" value="Universal_stress_UspA"/>
</dbReference>
<evidence type="ECO:0000313" key="3">
    <source>
        <dbReference type="EMBL" id="SLN24518.1"/>
    </source>
</evidence>
<comment type="similarity">
    <text evidence="1">Belongs to the universal stress protein A family.</text>
</comment>
<dbReference type="Pfam" id="PF00582">
    <property type="entry name" value="Usp"/>
    <property type="match status" value="1"/>
</dbReference>
<dbReference type="SUPFAM" id="SSF52402">
    <property type="entry name" value="Adenine nucleotide alpha hydrolases-like"/>
    <property type="match status" value="1"/>
</dbReference>
<dbReference type="PANTHER" id="PTHR46268:SF6">
    <property type="entry name" value="UNIVERSAL STRESS PROTEIN UP12"/>
    <property type="match status" value="1"/>
</dbReference>
<evidence type="ECO:0000256" key="1">
    <source>
        <dbReference type="ARBA" id="ARBA00008791"/>
    </source>
</evidence>
<protein>
    <submittedName>
        <fullName evidence="3">Universal stress protein F</fullName>
    </submittedName>
</protein>
<proteinExistence type="inferred from homology"/>
<reference evidence="3 4" key="1">
    <citation type="submission" date="2017-03" db="EMBL/GenBank/DDBJ databases">
        <authorList>
            <person name="Afonso C.L."/>
            <person name="Miller P.J."/>
            <person name="Scott M.A."/>
            <person name="Spackman E."/>
            <person name="Goraichik I."/>
            <person name="Dimitrov K.M."/>
            <person name="Suarez D.L."/>
            <person name="Swayne D.E."/>
        </authorList>
    </citation>
    <scope>NUCLEOTIDE SEQUENCE [LARGE SCALE GENOMIC DNA]</scope>
    <source>
        <strain evidence="3 4">CECT 7751</strain>
    </source>
</reference>
<dbReference type="AlphaFoldDB" id="A0A1X6YLQ2"/>
<sequence>MYSKIMVPVDLTHADRLTKSLEVAAKLAQTFEAEIVYVGVTSALPGSIAHTPDEYREKLEAFAKEQGEANGLTASGHMMVGHDVAVEIDHELLKAVDETGADLVVMASHIPNITDYVWPSNGGRVAGHAKCSVMIVRSAGE</sequence>
<gene>
    <name evidence="3" type="primary">uspF</name>
    <name evidence="3" type="ORF">PSM7751_00830</name>
</gene>
<dbReference type="EMBL" id="FWFN01000002">
    <property type="protein sequence ID" value="SLN24518.1"/>
    <property type="molecule type" value="Genomic_DNA"/>
</dbReference>
<organism evidence="3 4">
    <name type="scientific">Pseudooceanicola marinus</name>
    <dbReference type="NCBI Taxonomy" id="396013"/>
    <lineage>
        <taxon>Bacteria</taxon>
        <taxon>Pseudomonadati</taxon>
        <taxon>Pseudomonadota</taxon>
        <taxon>Alphaproteobacteria</taxon>
        <taxon>Rhodobacterales</taxon>
        <taxon>Paracoccaceae</taxon>
        <taxon>Pseudooceanicola</taxon>
    </lineage>
</organism>
<dbReference type="OrthoDB" id="9792500at2"/>
<dbReference type="RefSeq" id="WP_085886750.1">
    <property type="nucleotide sequence ID" value="NZ_FWFN01000002.1"/>
</dbReference>
<dbReference type="InterPro" id="IPR014729">
    <property type="entry name" value="Rossmann-like_a/b/a_fold"/>
</dbReference>
<dbReference type="PRINTS" id="PR01438">
    <property type="entry name" value="UNVRSLSTRESS"/>
</dbReference>
<evidence type="ECO:0000259" key="2">
    <source>
        <dbReference type="Pfam" id="PF00582"/>
    </source>
</evidence>
<name>A0A1X6YLQ2_9RHOB</name>
<dbReference type="PANTHER" id="PTHR46268">
    <property type="entry name" value="STRESS RESPONSE PROTEIN NHAX"/>
    <property type="match status" value="1"/>
</dbReference>
<evidence type="ECO:0000313" key="4">
    <source>
        <dbReference type="Proteomes" id="UP000193963"/>
    </source>
</evidence>
<dbReference type="InterPro" id="IPR006016">
    <property type="entry name" value="UspA"/>
</dbReference>
<feature type="domain" description="UspA" evidence="2">
    <location>
        <begin position="1"/>
        <end position="137"/>
    </location>
</feature>
<accession>A0A1X6YLQ2</accession>
<dbReference type="Proteomes" id="UP000193963">
    <property type="component" value="Unassembled WGS sequence"/>
</dbReference>